<name>A0ABT6X7P6_9BURK</name>
<organism evidence="2 3">
    <name type="scientific">Limnohabitans lacus</name>
    <dbReference type="NCBI Taxonomy" id="3045173"/>
    <lineage>
        <taxon>Bacteria</taxon>
        <taxon>Pseudomonadati</taxon>
        <taxon>Pseudomonadota</taxon>
        <taxon>Betaproteobacteria</taxon>
        <taxon>Burkholderiales</taxon>
        <taxon>Comamonadaceae</taxon>
        <taxon>Limnohabitans</taxon>
    </lineage>
</organism>
<comment type="caution">
    <text evidence="2">The sequence shown here is derived from an EMBL/GenBank/DDBJ whole genome shotgun (WGS) entry which is preliminary data.</text>
</comment>
<dbReference type="PROSITE" id="PS51257">
    <property type="entry name" value="PROKAR_LIPOPROTEIN"/>
    <property type="match status" value="1"/>
</dbReference>
<protein>
    <submittedName>
        <fullName evidence="2">Uncharacterized protein</fullName>
    </submittedName>
</protein>
<keyword evidence="1" id="KW-0732">Signal</keyword>
<feature type="chain" id="PRO_5046823108" evidence="1">
    <location>
        <begin position="22"/>
        <end position="155"/>
    </location>
</feature>
<gene>
    <name evidence="2" type="ORF">QLQ16_09865</name>
</gene>
<reference evidence="2" key="1">
    <citation type="submission" date="2023-05" db="EMBL/GenBank/DDBJ databases">
        <title>Limnohabitans sp. strain HM2-2 Genome sequencing and assembly.</title>
        <authorList>
            <person name="Jung Y."/>
        </authorList>
    </citation>
    <scope>NUCLEOTIDE SEQUENCE</scope>
    <source>
        <strain evidence="2">HM2-2</strain>
    </source>
</reference>
<evidence type="ECO:0000313" key="3">
    <source>
        <dbReference type="Proteomes" id="UP001431902"/>
    </source>
</evidence>
<keyword evidence="3" id="KW-1185">Reference proteome</keyword>
<dbReference type="RefSeq" id="WP_283224521.1">
    <property type="nucleotide sequence ID" value="NZ_JASGBH010000006.1"/>
</dbReference>
<dbReference type="EMBL" id="JASGBH010000006">
    <property type="protein sequence ID" value="MDI9234143.1"/>
    <property type="molecule type" value="Genomic_DNA"/>
</dbReference>
<accession>A0ABT6X7P6</accession>
<evidence type="ECO:0000313" key="2">
    <source>
        <dbReference type="EMBL" id="MDI9234143.1"/>
    </source>
</evidence>
<dbReference type="Proteomes" id="UP001431902">
    <property type="component" value="Unassembled WGS sequence"/>
</dbReference>
<sequence length="155" mass="16770">MTTLTARLALIFVTLVGCCSAAIGQETRLATQTLHCAAIFAVLGQGPNHDAQQAAQHAKATDIFTRVHLQELPQPVSASTRETVLQKRSDAVQAMRAAWLAKDASLREEGVLCGAWAEGFLAQGDRIQFVPVFPKVVAPGVRSQYQSLLDERMGR</sequence>
<proteinExistence type="predicted"/>
<feature type="signal peptide" evidence="1">
    <location>
        <begin position="1"/>
        <end position="21"/>
    </location>
</feature>
<evidence type="ECO:0000256" key="1">
    <source>
        <dbReference type="SAM" id="SignalP"/>
    </source>
</evidence>